<dbReference type="EMBL" id="MSFK01000043">
    <property type="protein sequence ID" value="PWY68970.1"/>
    <property type="molecule type" value="Genomic_DNA"/>
</dbReference>
<evidence type="ECO:0000313" key="1">
    <source>
        <dbReference type="EMBL" id="PWY68970.1"/>
    </source>
</evidence>
<dbReference type="GeneID" id="37115656"/>
<name>A0A317VAK2_9EURO</name>
<evidence type="ECO:0000313" key="2">
    <source>
        <dbReference type="Proteomes" id="UP000246702"/>
    </source>
</evidence>
<organism evidence="1 2">
    <name type="scientific">Aspergillus sclerotioniger CBS 115572</name>
    <dbReference type="NCBI Taxonomy" id="1450535"/>
    <lineage>
        <taxon>Eukaryota</taxon>
        <taxon>Fungi</taxon>
        <taxon>Dikarya</taxon>
        <taxon>Ascomycota</taxon>
        <taxon>Pezizomycotina</taxon>
        <taxon>Eurotiomycetes</taxon>
        <taxon>Eurotiomycetidae</taxon>
        <taxon>Eurotiales</taxon>
        <taxon>Aspergillaceae</taxon>
        <taxon>Aspergillus</taxon>
        <taxon>Aspergillus subgen. Circumdati</taxon>
    </lineage>
</organism>
<dbReference type="OrthoDB" id="10409774at2759"/>
<proteinExistence type="predicted"/>
<accession>A0A317VAK2</accession>
<sequence>MSATTIKMFELSIQKNGQGQGPKTGGFAKTVCDYMIMPEAPHLEPLFRDVSNKNIITLTVDITNPDIPMDWDQATRKLHKFFQTLRSQYPDAARFGGLISDLHGGEIRLFTESKGKGSGSRPVPFKYYGKEQLFLDRSQWVIAKWLKALPKVGKQESNVMATMVCDEEWKSAYKLGKDGPGGSVSSWKSQPKNETNLISDGLSWLFRSAGNMLSAGFPSR</sequence>
<dbReference type="RefSeq" id="XP_025462285.1">
    <property type="nucleotide sequence ID" value="XM_025613513.1"/>
</dbReference>
<protein>
    <submittedName>
        <fullName evidence="1">Uncharacterized protein</fullName>
    </submittedName>
</protein>
<comment type="caution">
    <text evidence="1">The sequence shown here is derived from an EMBL/GenBank/DDBJ whole genome shotgun (WGS) entry which is preliminary data.</text>
</comment>
<dbReference type="AlphaFoldDB" id="A0A317VAK2"/>
<dbReference type="Proteomes" id="UP000246702">
    <property type="component" value="Unassembled WGS sequence"/>
</dbReference>
<keyword evidence="2" id="KW-1185">Reference proteome</keyword>
<reference evidence="1 2" key="1">
    <citation type="submission" date="2016-12" db="EMBL/GenBank/DDBJ databases">
        <title>The genomes of Aspergillus section Nigri reveals drivers in fungal speciation.</title>
        <authorList>
            <consortium name="DOE Joint Genome Institute"/>
            <person name="Vesth T.C."/>
            <person name="Nybo J."/>
            <person name="Theobald S."/>
            <person name="Brandl J."/>
            <person name="Frisvad J.C."/>
            <person name="Nielsen K.F."/>
            <person name="Lyhne E.K."/>
            <person name="Kogle M.E."/>
            <person name="Kuo A."/>
            <person name="Riley R."/>
            <person name="Clum A."/>
            <person name="Nolan M."/>
            <person name="Lipzen A."/>
            <person name="Salamov A."/>
            <person name="Henrissat B."/>
            <person name="Wiebenga A."/>
            <person name="De Vries R.P."/>
            <person name="Grigoriev I.V."/>
            <person name="Mortensen U.H."/>
            <person name="Andersen M.R."/>
            <person name="Baker S.E."/>
        </authorList>
    </citation>
    <scope>NUCLEOTIDE SEQUENCE [LARGE SCALE GENOMIC DNA]</scope>
    <source>
        <strain evidence="1 2">CBS 115572</strain>
    </source>
</reference>
<gene>
    <name evidence="1" type="ORF">BO94DRAFT_550931</name>
</gene>